<dbReference type="PANTHER" id="PTHR18901:SF38">
    <property type="entry name" value="PSEUDOURIDINE-5'-PHOSPHATASE"/>
    <property type="match status" value="1"/>
</dbReference>
<dbReference type="InterPro" id="IPR041492">
    <property type="entry name" value="HAD_2"/>
</dbReference>
<comment type="caution">
    <text evidence="1">The sequence shown here is derived from an EMBL/GenBank/DDBJ whole genome shotgun (WGS) entry which is preliminary data.</text>
</comment>
<dbReference type="InterPro" id="IPR036412">
    <property type="entry name" value="HAD-like_sf"/>
</dbReference>
<gene>
    <name evidence="1" type="ORF">G3M99_17555</name>
</gene>
<dbReference type="PRINTS" id="PR00413">
    <property type="entry name" value="HADHALOGNASE"/>
</dbReference>
<evidence type="ECO:0000313" key="2">
    <source>
        <dbReference type="Proteomes" id="UP000481872"/>
    </source>
</evidence>
<dbReference type="GO" id="GO:0016791">
    <property type="term" value="F:phosphatase activity"/>
    <property type="evidence" value="ECO:0007669"/>
    <property type="project" value="TreeGrafter"/>
</dbReference>
<sequence length="218" mass="25090">MLTNIKAAIFDMDGTIVDSMWVWDKIDIDYLGDHKLEKPENLKDDIAHLSYNEVAIYFKDKFELPYTVEEIKKHWNDMAYTEYETNVKLKCGVEEFLKILKKNNIKIALATSNSTSLLEACLKANGIYEYFDVITTTNEVSRGKDFPDVYLLTAERLGVKPEECLVFEDILPAVKGAKAANMKVVGVHDEHSLKDHEEMKKLVDIFIAEYNELIEKIK</sequence>
<dbReference type="InterPro" id="IPR006439">
    <property type="entry name" value="HAD-SF_hydro_IA"/>
</dbReference>
<evidence type="ECO:0000313" key="1">
    <source>
        <dbReference type="EMBL" id="NEU06611.1"/>
    </source>
</evidence>
<dbReference type="CDD" id="cd07505">
    <property type="entry name" value="HAD_BPGM-like"/>
    <property type="match status" value="1"/>
</dbReference>
<protein>
    <submittedName>
        <fullName evidence="1">HAD family phosphatase</fullName>
    </submittedName>
</protein>
<keyword evidence="2" id="KW-1185">Reference proteome</keyword>
<dbReference type="Gene3D" id="3.40.50.1000">
    <property type="entry name" value="HAD superfamily/HAD-like"/>
    <property type="match status" value="1"/>
</dbReference>
<dbReference type="EMBL" id="JAAGPU010000055">
    <property type="protein sequence ID" value="NEU06611.1"/>
    <property type="molecule type" value="Genomic_DNA"/>
</dbReference>
<dbReference type="RefSeq" id="WP_199870932.1">
    <property type="nucleotide sequence ID" value="NZ_JAAGPU010000055.1"/>
</dbReference>
<dbReference type="SUPFAM" id="SSF56784">
    <property type="entry name" value="HAD-like"/>
    <property type="match status" value="1"/>
</dbReference>
<dbReference type="Gene3D" id="1.10.150.240">
    <property type="entry name" value="Putative phosphatase, domain 2"/>
    <property type="match status" value="1"/>
</dbReference>
<dbReference type="Pfam" id="PF13419">
    <property type="entry name" value="HAD_2"/>
    <property type="match status" value="1"/>
</dbReference>
<dbReference type="AlphaFoldDB" id="A0A6M0H9P5"/>
<dbReference type="Proteomes" id="UP000481872">
    <property type="component" value="Unassembled WGS sequence"/>
</dbReference>
<dbReference type="PANTHER" id="PTHR18901">
    <property type="entry name" value="2-DEOXYGLUCOSE-6-PHOSPHATE PHOSPHATASE 2"/>
    <property type="match status" value="1"/>
</dbReference>
<dbReference type="InterPro" id="IPR023214">
    <property type="entry name" value="HAD_sf"/>
</dbReference>
<dbReference type="SFLD" id="SFLDG01129">
    <property type="entry name" value="C1.5:_HAD__Beta-PGM__Phosphata"/>
    <property type="match status" value="1"/>
</dbReference>
<proteinExistence type="predicted"/>
<reference evidence="1 2" key="1">
    <citation type="submission" date="2020-02" db="EMBL/GenBank/DDBJ databases">
        <title>Genome assembly of a novel Clostridium senegalense strain.</title>
        <authorList>
            <person name="Gupta T.B."/>
            <person name="Jauregui R."/>
            <person name="Maclean P."/>
            <person name="Nawarathana A."/>
            <person name="Brightwell G."/>
        </authorList>
    </citation>
    <scope>NUCLEOTIDE SEQUENCE [LARGE SCALE GENOMIC DNA]</scope>
    <source>
        <strain evidence="1 2">AGRFS4</strain>
    </source>
</reference>
<organism evidence="1 2">
    <name type="scientific">Clostridium senegalense</name>
    <dbReference type="NCBI Taxonomy" id="1465809"/>
    <lineage>
        <taxon>Bacteria</taxon>
        <taxon>Bacillati</taxon>
        <taxon>Bacillota</taxon>
        <taxon>Clostridia</taxon>
        <taxon>Eubacteriales</taxon>
        <taxon>Clostridiaceae</taxon>
        <taxon>Clostridium</taxon>
    </lineage>
</organism>
<dbReference type="InterPro" id="IPR023198">
    <property type="entry name" value="PGP-like_dom2"/>
</dbReference>
<name>A0A6M0H9P5_9CLOT</name>
<accession>A0A6M0H9P5</accession>
<dbReference type="NCBIfam" id="TIGR01509">
    <property type="entry name" value="HAD-SF-IA-v3"/>
    <property type="match status" value="1"/>
</dbReference>
<dbReference type="SFLD" id="SFLDS00003">
    <property type="entry name" value="Haloacid_Dehalogenase"/>
    <property type="match status" value="1"/>
</dbReference>